<reference evidence="4 5" key="1">
    <citation type="journal article" date="2013" name="PLoS ONE">
        <title>Assembly-driven community genomics of a hypersaline microbial ecosystem.</title>
        <authorList>
            <person name="Podell S."/>
            <person name="Ugalde J.A."/>
            <person name="Narasingarao P."/>
            <person name="Banfield J.F."/>
            <person name="Heidelberg K.B."/>
            <person name="Allen E.E."/>
        </authorList>
    </citation>
    <scope>NUCLEOTIDE SEQUENCE [LARGE SCALE GENOMIC DNA]</scope>
    <source>
        <strain evidence="5">J07HQW1</strain>
    </source>
</reference>
<evidence type="ECO:0000313" key="5">
    <source>
        <dbReference type="Proteomes" id="UP000030649"/>
    </source>
</evidence>
<organism evidence="4 5">
    <name type="scientific">Haloquadratum walsbyi J07HQW1</name>
    <dbReference type="NCBI Taxonomy" id="1238424"/>
    <lineage>
        <taxon>Archaea</taxon>
        <taxon>Methanobacteriati</taxon>
        <taxon>Methanobacteriota</taxon>
        <taxon>Stenosarchaea group</taxon>
        <taxon>Halobacteria</taxon>
        <taxon>Halobacteriales</taxon>
        <taxon>Haloferacaceae</taxon>
        <taxon>Haloquadratum</taxon>
    </lineage>
</organism>
<dbReference type="SUPFAM" id="SSF53448">
    <property type="entry name" value="Nucleotide-diphospho-sugar transferases"/>
    <property type="match status" value="1"/>
</dbReference>
<dbReference type="InterPro" id="IPR054566">
    <property type="entry name" value="ManC/GMP-like_b-helix"/>
</dbReference>
<dbReference type="GO" id="GO:0009298">
    <property type="term" value="P:GDP-mannose biosynthetic process"/>
    <property type="evidence" value="ECO:0007669"/>
    <property type="project" value="TreeGrafter"/>
</dbReference>
<evidence type="ECO:0000259" key="2">
    <source>
        <dbReference type="Pfam" id="PF00483"/>
    </source>
</evidence>
<proteinExistence type="predicted"/>
<dbReference type="InterPro" id="IPR049577">
    <property type="entry name" value="GMPP_N"/>
</dbReference>
<dbReference type="Pfam" id="PF00483">
    <property type="entry name" value="NTP_transferase"/>
    <property type="match status" value="1"/>
</dbReference>
<sequence length="395" mass="42835">MGLSKRGNGGSMPMTTSDGASSTAVDVVGVVLAGGIGSRLYPASREHRPKQFLSLFGDRSFLTRTVDRLRGITDTILILTRDTFVETVTDQVSDVTVITEPVRRDTGPAALYATHYVEKTYENDPVVLLTPSDHVVGAGFETAVRRMSAVAARTDRLVTLGITPTRPETGYGYIEPVETGNSVDNINENAASWQPIQSFHEKPETETAEQYIQAGHYWNAGIFAWRPTVFNDVAADSALAPLQAALQNKTSDSVADAFTAIDSQSVDRAIFEQSEATAVVPTDMMWDDIGTWDAFDRLAVQDGLAGEDIDTKAVPPQEEESHTTTREETVIVGDVETEVIDGKNNIIAGNGGHVSTIGVSDLIVVTWDDRTLVVDKDDAQSVRTLVSKLRERGLF</sequence>
<dbReference type="InterPro" id="IPR029044">
    <property type="entry name" value="Nucleotide-diphossugar_trans"/>
</dbReference>
<dbReference type="AlphaFoldDB" id="U1N8Q9"/>
<dbReference type="PANTHER" id="PTHR46390">
    <property type="entry name" value="MANNOSE-1-PHOSPHATE GUANYLYLTRANSFERASE"/>
    <property type="match status" value="1"/>
</dbReference>
<dbReference type="EMBL" id="KE356560">
    <property type="protein sequence ID" value="ERG93140.1"/>
    <property type="molecule type" value="Genomic_DNA"/>
</dbReference>
<keyword evidence="4" id="KW-0808">Transferase</keyword>
<dbReference type="CDD" id="cd02509">
    <property type="entry name" value="GDP-M1P_Guanylyltransferase"/>
    <property type="match status" value="1"/>
</dbReference>
<dbReference type="Proteomes" id="UP000030649">
    <property type="component" value="Unassembled WGS sequence"/>
</dbReference>
<keyword evidence="4" id="KW-0548">Nucleotidyltransferase</keyword>
<protein>
    <submittedName>
        <fullName evidence="4">Mannose-1-phosphate guanylyltransferase</fullName>
    </submittedName>
</protein>
<evidence type="ECO:0000259" key="3">
    <source>
        <dbReference type="Pfam" id="PF22640"/>
    </source>
</evidence>
<dbReference type="InterPro" id="IPR051161">
    <property type="entry name" value="Mannose-6P_isomerase_type2"/>
</dbReference>
<dbReference type="SUPFAM" id="SSF159283">
    <property type="entry name" value="Guanosine diphospho-D-mannose pyrophosphorylase/mannose-6-phosphate isomerase linker domain"/>
    <property type="match status" value="1"/>
</dbReference>
<feature type="region of interest" description="Disordered" evidence="1">
    <location>
        <begin position="1"/>
        <end position="20"/>
    </location>
</feature>
<dbReference type="Gene3D" id="3.90.550.10">
    <property type="entry name" value="Spore Coat Polysaccharide Biosynthesis Protein SpsA, Chain A"/>
    <property type="match status" value="1"/>
</dbReference>
<dbReference type="HOGENOM" id="CLU_035527_0_1_2"/>
<dbReference type="PANTHER" id="PTHR46390:SF1">
    <property type="entry name" value="MANNOSE-1-PHOSPHATE GUANYLYLTRANSFERASE"/>
    <property type="match status" value="1"/>
</dbReference>
<evidence type="ECO:0000256" key="1">
    <source>
        <dbReference type="SAM" id="MobiDB-lite"/>
    </source>
</evidence>
<name>U1N8Q9_9EURY</name>
<dbReference type="GO" id="GO:0004475">
    <property type="term" value="F:mannose-1-phosphate guanylyltransferase (GTP) activity"/>
    <property type="evidence" value="ECO:0007669"/>
    <property type="project" value="InterPro"/>
</dbReference>
<accession>U1N8Q9</accession>
<feature type="domain" description="MannoseP isomerase/GMP-like beta-helix" evidence="3">
    <location>
        <begin position="339"/>
        <end position="389"/>
    </location>
</feature>
<feature type="domain" description="Nucleotidyl transferase" evidence="2">
    <location>
        <begin position="29"/>
        <end position="296"/>
    </location>
</feature>
<dbReference type="Pfam" id="PF22640">
    <property type="entry name" value="ManC_GMP_beta-helix"/>
    <property type="match status" value="1"/>
</dbReference>
<dbReference type="STRING" id="1238424.J07HQW1_03198"/>
<gene>
    <name evidence="4" type="ORF">J07HQW1_03198</name>
</gene>
<dbReference type="InterPro" id="IPR005835">
    <property type="entry name" value="NTP_transferase_dom"/>
</dbReference>
<evidence type="ECO:0000313" key="4">
    <source>
        <dbReference type="EMBL" id="ERG93140.1"/>
    </source>
</evidence>